<sequence>MENIDGGEGFLFSLTTLAKMIHFTTLREAFSIYGESWMCLWPTGIRGEVGEERRLPLLDLETGKELERLYIKVIVESWMVSKRSRKGGYPIHYASLRDSRSFKDVLLNAGPKDLKRQDQDERALKDLSAGLITRRSEALGSDRVTTIVGGHVDDVEVEVVSVYPKPAVANDAKWHISIKKEEMNWFRCSLVGLEERFWYIVASGNSKDKSISPNKVSSSDKCLEHVANTQVDFSFSSKNNLHEVQMMSDTNLVLDGKMNRFVDPNGGDMDGFSISHGSRLQYVEVGLFNEGC</sequence>
<protein>
    <submittedName>
        <fullName evidence="1">Uncharacterized protein</fullName>
    </submittedName>
</protein>
<dbReference type="EMBL" id="JBBPBN010000006">
    <property type="protein sequence ID" value="KAK9035657.1"/>
    <property type="molecule type" value="Genomic_DNA"/>
</dbReference>
<organism evidence="1 2">
    <name type="scientific">Hibiscus sabdariffa</name>
    <name type="common">roselle</name>
    <dbReference type="NCBI Taxonomy" id="183260"/>
    <lineage>
        <taxon>Eukaryota</taxon>
        <taxon>Viridiplantae</taxon>
        <taxon>Streptophyta</taxon>
        <taxon>Embryophyta</taxon>
        <taxon>Tracheophyta</taxon>
        <taxon>Spermatophyta</taxon>
        <taxon>Magnoliopsida</taxon>
        <taxon>eudicotyledons</taxon>
        <taxon>Gunneridae</taxon>
        <taxon>Pentapetalae</taxon>
        <taxon>rosids</taxon>
        <taxon>malvids</taxon>
        <taxon>Malvales</taxon>
        <taxon>Malvaceae</taxon>
        <taxon>Malvoideae</taxon>
        <taxon>Hibiscus</taxon>
    </lineage>
</organism>
<accession>A0ABR2TE72</accession>
<keyword evidence="2" id="KW-1185">Reference proteome</keyword>
<reference evidence="1 2" key="1">
    <citation type="journal article" date="2024" name="G3 (Bethesda)">
        <title>Genome assembly of Hibiscus sabdariffa L. provides insights into metabolisms of medicinal natural products.</title>
        <authorList>
            <person name="Kim T."/>
        </authorList>
    </citation>
    <scope>NUCLEOTIDE SEQUENCE [LARGE SCALE GENOMIC DNA]</scope>
    <source>
        <strain evidence="1">TK-2024</strain>
        <tissue evidence="1">Old leaves</tissue>
    </source>
</reference>
<gene>
    <name evidence="1" type="ORF">V6N11_077691</name>
</gene>
<comment type="caution">
    <text evidence="1">The sequence shown here is derived from an EMBL/GenBank/DDBJ whole genome shotgun (WGS) entry which is preliminary data.</text>
</comment>
<evidence type="ECO:0000313" key="1">
    <source>
        <dbReference type="EMBL" id="KAK9035657.1"/>
    </source>
</evidence>
<proteinExistence type="predicted"/>
<name>A0ABR2TE72_9ROSI</name>
<dbReference type="Proteomes" id="UP001396334">
    <property type="component" value="Unassembled WGS sequence"/>
</dbReference>
<evidence type="ECO:0000313" key="2">
    <source>
        <dbReference type="Proteomes" id="UP001396334"/>
    </source>
</evidence>